<organism evidence="6 7">
    <name type="scientific">Chitinimonas lacunae</name>
    <dbReference type="NCBI Taxonomy" id="1963018"/>
    <lineage>
        <taxon>Bacteria</taxon>
        <taxon>Pseudomonadati</taxon>
        <taxon>Pseudomonadota</taxon>
        <taxon>Betaproteobacteria</taxon>
        <taxon>Neisseriales</taxon>
        <taxon>Chitinibacteraceae</taxon>
        <taxon>Chitinimonas</taxon>
    </lineage>
</organism>
<evidence type="ECO:0000256" key="3">
    <source>
        <dbReference type="SAM" id="MobiDB-lite"/>
    </source>
</evidence>
<dbReference type="Proteomes" id="UP001595791">
    <property type="component" value="Unassembled WGS sequence"/>
</dbReference>
<evidence type="ECO:0000313" key="7">
    <source>
        <dbReference type="Proteomes" id="UP001595791"/>
    </source>
</evidence>
<keyword evidence="2" id="KW-0186">Copper</keyword>
<dbReference type="RefSeq" id="WP_378163280.1">
    <property type="nucleotide sequence ID" value="NZ_JBHSBU010000001.1"/>
</dbReference>
<feature type="compositionally biased region" description="Polar residues" evidence="3">
    <location>
        <begin position="31"/>
        <end position="45"/>
    </location>
</feature>
<evidence type="ECO:0000256" key="2">
    <source>
        <dbReference type="ARBA" id="ARBA00023008"/>
    </source>
</evidence>
<evidence type="ECO:0000256" key="1">
    <source>
        <dbReference type="ARBA" id="ARBA00010996"/>
    </source>
</evidence>
<feature type="domain" description="Thioredoxin" evidence="5">
    <location>
        <begin position="55"/>
        <end position="218"/>
    </location>
</feature>
<dbReference type="Pfam" id="PF02630">
    <property type="entry name" value="SCO1-SenC"/>
    <property type="match status" value="1"/>
</dbReference>
<comment type="caution">
    <text evidence="6">The sequence shown here is derived from an EMBL/GenBank/DDBJ whole genome shotgun (WGS) entry which is preliminary data.</text>
</comment>
<dbReference type="PANTHER" id="PTHR12151:SF25">
    <property type="entry name" value="LINALOOL DEHYDRATASE_ISOMERASE DOMAIN-CONTAINING PROTEIN"/>
    <property type="match status" value="1"/>
</dbReference>
<accession>A0ABV8MMS5</accession>
<proteinExistence type="inferred from homology"/>
<evidence type="ECO:0000256" key="4">
    <source>
        <dbReference type="SAM" id="SignalP"/>
    </source>
</evidence>
<feature type="region of interest" description="Disordered" evidence="3">
    <location>
        <begin position="31"/>
        <end position="64"/>
    </location>
</feature>
<reference evidence="7" key="1">
    <citation type="journal article" date="2019" name="Int. J. Syst. Evol. Microbiol.">
        <title>The Global Catalogue of Microorganisms (GCM) 10K type strain sequencing project: providing services to taxonomists for standard genome sequencing and annotation.</title>
        <authorList>
            <consortium name="The Broad Institute Genomics Platform"/>
            <consortium name="The Broad Institute Genome Sequencing Center for Infectious Disease"/>
            <person name="Wu L."/>
            <person name="Ma J."/>
        </authorList>
    </citation>
    <scope>NUCLEOTIDE SEQUENCE [LARGE SCALE GENOMIC DNA]</scope>
    <source>
        <strain evidence="7">LMG 29894</strain>
    </source>
</reference>
<feature type="signal peptide" evidence="4">
    <location>
        <begin position="1"/>
        <end position="24"/>
    </location>
</feature>
<protein>
    <submittedName>
        <fullName evidence="6">SCO family protein</fullName>
    </submittedName>
</protein>
<gene>
    <name evidence="6" type="ORF">ACFOW7_08965</name>
</gene>
<dbReference type="SUPFAM" id="SSF52833">
    <property type="entry name" value="Thioredoxin-like"/>
    <property type="match status" value="1"/>
</dbReference>
<sequence length="218" mass="23290">MSVFLWPRRSLGTLFLALMLAACGDNGQVSGSSGAAPTPFQSTDITGAPIGSDPAQGSASSPFLTLTDHHGKPRSLADFRGKVVVLFFGYTHCPDVCPTTMSELASAMKQLGPQAREVQVLFVSVDPERDPPELLARYVPAFDPSFIGLTGSPAEVKSVADRFKIVYQKVNGSDEKNYTVDHSAGSYIFDKTGKLRLFVSYGAGAKVFAHDIGLLLKS</sequence>
<dbReference type="InterPro" id="IPR036249">
    <property type="entry name" value="Thioredoxin-like_sf"/>
</dbReference>
<feature type="compositionally biased region" description="Polar residues" evidence="3">
    <location>
        <begin position="55"/>
        <end position="64"/>
    </location>
</feature>
<keyword evidence="4" id="KW-0732">Signal</keyword>
<evidence type="ECO:0000259" key="5">
    <source>
        <dbReference type="PROSITE" id="PS51352"/>
    </source>
</evidence>
<comment type="similarity">
    <text evidence="1">Belongs to the SCO1/2 family.</text>
</comment>
<feature type="chain" id="PRO_5047145875" evidence="4">
    <location>
        <begin position="25"/>
        <end position="218"/>
    </location>
</feature>
<dbReference type="CDD" id="cd02968">
    <property type="entry name" value="SCO"/>
    <property type="match status" value="1"/>
</dbReference>
<name>A0ABV8MMS5_9NEIS</name>
<keyword evidence="7" id="KW-1185">Reference proteome</keyword>
<dbReference type="PANTHER" id="PTHR12151">
    <property type="entry name" value="ELECTRON TRANSPORT PROTIN SCO1/SENC FAMILY MEMBER"/>
    <property type="match status" value="1"/>
</dbReference>
<dbReference type="InterPro" id="IPR013766">
    <property type="entry name" value="Thioredoxin_domain"/>
</dbReference>
<dbReference type="PROSITE" id="PS51352">
    <property type="entry name" value="THIOREDOXIN_2"/>
    <property type="match status" value="1"/>
</dbReference>
<dbReference type="EMBL" id="JBHSBU010000001">
    <property type="protein sequence ID" value="MFC4159482.1"/>
    <property type="molecule type" value="Genomic_DNA"/>
</dbReference>
<dbReference type="InterPro" id="IPR003782">
    <property type="entry name" value="SCO1/SenC"/>
</dbReference>
<dbReference type="Gene3D" id="3.40.30.10">
    <property type="entry name" value="Glutaredoxin"/>
    <property type="match status" value="1"/>
</dbReference>
<evidence type="ECO:0000313" key="6">
    <source>
        <dbReference type="EMBL" id="MFC4159482.1"/>
    </source>
</evidence>